<name>A0A9D4QVI0_DREPO</name>
<dbReference type="Proteomes" id="UP000828390">
    <property type="component" value="Unassembled WGS sequence"/>
</dbReference>
<gene>
    <name evidence="2" type="ORF">DPMN_086787</name>
</gene>
<feature type="region of interest" description="Disordered" evidence="1">
    <location>
        <begin position="110"/>
        <end position="149"/>
    </location>
</feature>
<feature type="compositionally biased region" description="Low complexity" evidence="1">
    <location>
        <begin position="110"/>
        <end position="141"/>
    </location>
</feature>
<reference evidence="2" key="1">
    <citation type="journal article" date="2019" name="bioRxiv">
        <title>The Genome of the Zebra Mussel, Dreissena polymorpha: A Resource for Invasive Species Research.</title>
        <authorList>
            <person name="McCartney M.A."/>
            <person name="Auch B."/>
            <person name="Kono T."/>
            <person name="Mallez S."/>
            <person name="Zhang Y."/>
            <person name="Obille A."/>
            <person name="Becker A."/>
            <person name="Abrahante J.E."/>
            <person name="Garbe J."/>
            <person name="Badalamenti J.P."/>
            <person name="Herman A."/>
            <person name="Mangelson H."/>
            <person name="Liachko I."/>
            <person name="Sullivan S."/>
            <person name="Sone E.D."/>
            <person name="Koren S."/>
            <person name="Silverstein K.A.T."/>
            <person name="Beckman K.B."/>
            <person name="Gohl D.M."/>
        </authorList>
    </citation>
    <scope>NUCLEOTIDE SEQUENCE</scope>
    <source>
        <strain evidence="2">Duluth1</strain>
        <tissue evidence="2">Whole animal</tissue>
    </source>
</reference>
<reference evidence="2" key="2">
    <citation type="submission" date="2020-11" db="EMBL/GenBank/DDBJ databases">
        <authorList>
            <person name="McCartney M.A."/>
            <person name="Auch B."/>
            <person name="Kono T."/>
            <person name="Mallez S."/>
            <person name="Becker A."/>
            <person name="Gohl D.M."/>
            <person name="Silverstein K.A.T."/>
            <person name="Koren S."/>
            <person name="Bechman K.B."/>
            <person name="Herman A."/>
            <person name="Abrahante J.E."/>
            <person name="Garbe J."/>
        </authorList>
    </citation>
    <scope>NUCLEOTIDE SEQUENCE</scope>
    <source>
        <strain evidence="2">Duluth1</strain>
        <tissue evidence="2">Whole animal</tissue>
    </source>
</reference>
<organism evidence="2 3">
    <name type="scientific">Dreissena polymorpha</name>
    <name type="common">Zebra mussel</name>
    <name type="synonym">Mytilus polymorpha</name>
    <dbReference type="NCBI Taxonomy" id="45954"/>
    <lineage>
        <taxon>Eukaryota</taxon>
        <taxon>Metazoa</taxon>
        <taxon>Spiralia</taxon>
        <taxon>Lophotrochozoa</taxon>
        <taxon>Mollusca</taxon>
        <taxon>Bivalvia</taxon>
        <taxon>Autobranchia</taxon>
        <taxon>Heteroconchia</taxon>
        <taxon>Euheterodonta</taxon>
        <taxon>Imparidentia</taxon>
        <taxon>Neoheterodontei</taxon>
        <taxon>Myida</taxon>
        <taxon>Dreissenoidea</taxon>
        <taxon>Dreissenidae</taxon>
        <taxon>Dreissena</taxon>
    </lineage>
</organism>
<proteinExistence type="predicted"/>
<sequence>MYFKCYFRQDCGGLVCLNGGTLDLKACTCTCKRPFNVQPNCALNCEVAVDPTHCKTRYTGLCEVYSNVPYDCPNMCKWCPNAVTVSTTAVSTTAVSSTTVSTTAVSSTTVSSTTSVTTPSPLSSPVVLTSSAPSATATSTTKQDAKFLK</sequence>
<evidence type="ECO:0000313" key="2">
    <source>
        <dbReference type="EMBL" id="KAH3844528.1"/>
    </source>
</evidence>
<dbReference type="OrthoDB" id="737510at2759"/>
<keyword evidence="3" id="KW-1185">Reference proteome</keyword>
<dbReference type="EMBL" id="JAIWYP010000003">
    <property type="protein sequence ID" value="KAH3844528.1"/>
    <property type="molecule type" value="Genomic_DNA"/>
</dbReference>
<evidence type="ECO:0000256" key="1">
    <source>
        <dbReference type="SAM" id="MobiDB-lite"/>
    </source>
</evidence>
<accession>A0A9D4QVI0</accession>
<comment type="caution">
    <text evidence="2">The sequence shown here is derived from an EMBL/GenBank/DDBJ whole genome shotgun (WGS) entry which is preliminary data.</text>
</comment>
<protein>
    <recommendedName>
        <fullName evidence="4">ShKT domain-containing protein</fullName>
    </recommendedName>
</protein>
<evidence type="ECO:0008006" key="4">
    <source>
        <dbReference type="Google" id="ProtNLM"/>
    </source>
</evidence>
<dbReference type="AlphaFoldDB" id="A0A9D4QVI0"/>
<evidence type="ECO:0000313" key="3">
    <source>
        <dbReference type="Proteomes" id="UP000828390"/>
    </source>
</evidence>